<evidence type="ECO:0000256" key="4">
    <source>
        <dbReference type="ARBA" id="ARBA00022832"/>
    </source>
</evidence>
<comment type="subcellular location">
    <subcellularLocation>
        <location evidence="7">Cytoplasm</location>
    </subcellularLocation>
</comment>
<dbReference type="RefSeq" id="WP_153833574.1">
    <property type="nucleotide sequence ID" value="NZ_WJQR01000004.1"/>
</dbReference>
<reference evidence="14 16" key="2">
    <citation type="submission" date="2019-11" db="EMBL/GenBank/DDBJ databases">
        <title>Characterisation of Fundicoccus ignavus gen. nov. sp. nov., a novel genus of the family Aerococcaceae isolated from bulk tank milk.</title>
        <authorList>
            <person name="Siebert A."/>
            <person name="Huptas C."/>
            <person name="Wenning M."/>
            <person name="Scherer S."/>
            <person name="Doll E.V."/>
        </authorList>
    </citation>
    <scope>NUCLEOTIDE SEQUENCE [LARGE SCALE GENOMIC DNA]</scope>
    <source>
        <strain evidence="11 16">DSM 109653</strain>
        <strain evidence="12 14">WS4759</strain>
    </source>
</reference>
<dbReference type="EMBL" id="WJQR01000004">
    <property type="protein sequence ID" value="MRI81355.1"/>
    <property type="molecule type" value="Genomic_DNA"/>
</dbReference>
<dbReference type="EMBL" id="WJQS01000004">
    <property type="protein sequence ID" value="MRI85346.1"/>
    <property type="molecule type" value="Genomic_DNA"/>
</dbReference>
<evidence type="ECO:0000256" key="8">
    <source>
        <dbReference type="NCBIfam" id="TIGR00517"/>
    </source>
</evidence>
<evidence type="ECO:0000256" key="1">
    <source>
        <dbReference type="ARBA" id="ARBA00022450"/>
    </source>
</evidence>
<dbReference type="InterPro" id="IPR003231">
    <property type="entry name" value="ACP"/>
</dbReference>
<dbReference type="PROSITE" id="PS50075">
    <property type="entry name" value="CARRIER"/>
    <property type="match status" value="1"/>
</dbReference>
<comment type="caution">
    <text evidence="12">The sequence shown here is derived from an EMBL/GenBank/DDBJ whole genome shotgun (WGS) entry which is preliminary data.</text>
</comment>
<dbReference type="PANTHER" id="PTHR20863">
    <property type="entry name" value="ACYL CARRIER PROTEIN"/>
    <property type="match status" value="1"/>
</dbReference>
<dbReference type="InterPro" id="IPR006162">
    <property type="entry name" value="Ppantetheine_attach_site"/>
</dbReference>
<dbReference type="Proteomes" id="UP000440066">
    <property type="component" value="Unassembled WGS sequence"/>
</dbReference>
<keyword evidence="6 7" id="KW-0275">Fatty acid biosynthesis</keyword>
<keyword evidence="4 7" id="KW-0276">Fatty acid metabolism</keyword>
<dbReference type="InterPro" id="IPR036736">
    <property type="entry name" value="ACP-like_sf"/>
</dbReference>
<evidence type="ECO:0000313" key="15">
    <source>
        <dbReference type="Proteomes" id="UP000440066"/>
    </source>
</evidence>
<dbReference type="UniPathway" id="UPA00094"/>
<feature type="modified residue" description="O-(pantetheine 4'-phosphoryl)serine" evidence="7">
    <location>
        <position position="39"/>
    </location>
</feature>
<evidence type="ECO:0000256" key="7">
    <source>
        <dbReference type="HAMAP-Rule" id="MF_01217"/>
    </source>
</evidence>
<evidence type="ECO:0000256" key="9">
    <source>
        <dbReference type="RuleBase" id="RU003545"/>
    </source>
</evidence>
<proteinExistence type="inferred from homology"/>
<evidence type="ECO:0000256" key="5">
    <source>
        <dbReference type="ARBA" id="ARBA00023098"/>
    </source>
</evidence>
<dbReference type="PROSITE" id="PS00012">
    <property type="entry name" value="PHOSPHOPANTETHEINE"/>
    <property type="match status" value="1"/>
</dbReference>
<comment type="PTM">
    <text evidence="7">4'-phosphopantetheine is transferred from CoA to a specific serine of apo-ACP by AcpS. This modification is essential for activity because fatty acids are bound in thioester linkage to the sulfhydryl of the prosthetic group.</text>
</comment>
<accession>A0A6I2GDJ7</accession>
<dbReference type="NCBIfam" id="NF002150">
    <property type="entry name" value="PRK00982.1-4"/>
    <property type="match status" value="1"/>
</dbReference>
<reference evidence="13 15" key="1">
    <citation type="submission" date="2019-11" db="EMBL/GenBank/DDBJ databases">
        <title>Characterisation of Fundicoccus ignavus gen. nov. sp. nov., a novel genus of the family Aerococcaceae from bulk tank milk.</title>
        <authorList>
            <person name="Siebert A."/>
            <person name="Huptas C."/>
            <person name="Wenning M."/>
            <person name="Scherer S."/>
            <person name="Doll E.V."/>
        </authorList>
    </citation>
    <scope>NUCLEOTIDE SEQUENCE [LARGE SCALE GENOMIC DNA]</scope>
    <source>
        <strain evidence="13 15">DSM 109652</strain>
    </source>
</reference>
<dbReference type="AlphaFoldDB" id="A0A6I2GDJ7"/>
<keyword evidence="1 7" id="KW-0596">Phosphopantetheine</keyword>
<keyword evidence="5 7" id="KW-0443">Lipid metabolism</keyword>
<dbReference type="Proteomes" id="UP000469870">
    <property type="component" value="Unassembled WGS sequence"/>
</dbReference>
<dbReference type="SUPFAM" id="SSF47336">
    <property type="entry name" value="ACP-like"/>
    <property type="match status" value="1"/>
</dbReference>
<comment type="pathway">
    <text evidence="7 9">Lipid metabolism; fatty acid biosynthesis.</text>
</comment>
<evidence type="ECO:0000256" key="2">
    <source>
        <dbReference type="ARBA" id="ARBA00022516"/>
    </source>
</evidence>
<dbReference type="GO" id="GO:0000035">
    <property type="term" value="F:acyl binding"/>
    <property type="evidence" value="ECO:0007669"/>
    <property type="project" value="TreeGrafter"/>
</dbReference>
<dbReference type="Pfam" id="PF00550">
    <property type="entry name" value="PP-binding"/>
    <property type="match status" value="1"/>
</dbReference>
<dbReference type="GO" id="GO:0005829">
    <property type="term" value="C:cytosol"/>
    <property type="evidence" value="ECO:0007669"/>
    <property type="project" value="TreeGrafter"/>
</dbReference>
<comment type="PTM">
    <text evidence="9">4'-phosphopantetheine is transferred from CoA to a specific serine of apo-ACP by acpS.</text>
</comment>
<dbReference type="Gene3D" id="1.10.1200.10">
    <property type="entry name" value="ACP-like"/>
    <property type="match status" value="1"/>
</dbReference>
<feature type="domain" description="Carrier" evidence="10">
    <location>
        <begin position="5"/>
        <end position="79"/>
    </location>
</feature>
<evidence type="ECO:0000313" key="11">
    <source>
        <dbReference type="EMBL" id="MRI81355.1"/>
    </source>
</evidence>
<keyword evidence="14" id="KW-1185">Reference proteome</keyword>
<dbReference type="GO" id="GO:0000036">
    <property type="term" value="F:acyl carrier activity"/>
    <property type="evidence" value="ECO:0007669"/>
    <property type="project" value="UniProtKB-UniRule"/>
</dbReference>
<keyword evidence="7" id="KW-0963">Cytoplasm</keyword>
<evidence type="ECO:0000259" key="10">
    <source>
        <dbReference type="PROSITE" id="PS50075"/>
    </source>
</evidence>
<dbReference type="GO" id="GO:0016020">
    <property type="term" value="C:membrane"/>
    <property type="evidence" value="ECO:0007669"/>
    <property type="project" value="GOC"/>
</dbReference>
<dbReference type="NCBIfam" id="TIGR00517">
    <property type="entry name" value="acyl_carrier"/>
    <property type="match status" value="1"/>
</dbReference>
<evidence type="ECO:0000313" key="13">
    <source>
        <dbReference type="EMBL" id="MRJ48530.1"/>
    </source>
</evidence>
<evidence type="ECO:0000256" key="3">
    <source>
        <dbReference type="ARBA" id="ARBA00022553"/>
    </source>
</evidence>
<comment type="function">
    <text evidence="7 9">Carrier of the growing fatty acid chain in fatty acid biosynthesis.</text>
</comment>
<protein>
    <recommendedName>
        <fullName evidence="7 8">Acyl carrier protein</fullName>
        <shortName evidence="7">ACP</shortName>
    </recommendedName>
</protein>
<evidence type="ECO:0000313" key="12">
    <source>
        <dbReference type="EMBL" id="MRI85346.1"/>
    </source>
</evidence>
<keyword evidence="2 7" id="KW-0444">Lipid biosynthesis</keyword>
<dbReference type="GO" id="GO:0009245">
    <property type="term" value="P:lipid A biosynthetic process"/>
    <property type="evidence" value="ECO:0007669"/>
    <property type="project" value="TreeGrafter"/>
</dbReference>
<organism evidence="12 14">
    <name type="scientific">Fundicoccus ignavus</name>
    <dbReference type="NCBI Taxonomy" id="2664442"/>
    <lineage>
        <taxon>Bacteria</taxon>
        <taxon>Bacillati</taxon>
        <taxon>Bacillota</taxon>
        <taxon>Bacilli</taxon>
        <taxon>Lactobacillales</taxon>
        <taxon>Aerococcaceae</taxon>
        <taxon>Fundicoccus</taxon>
    </lineage>
</organism>
<evidence type="ECO:0000256" key="6">
    <source>
        <dbReference type="ARBA" id="ARBA00023160"/>
    </source>
</evidence>
<dbReference type="InterPro" id="IPR009081">
    <property type="entry name" value="PP-bd_ACP"/>
</dbReference>
<dbReference type="HAMAP" id="MF_01217">
    <property type="entry name" value="Acyl_carrier"/>
    <property type="match status" value="1"/>
</dbReference>
<sequence>MTQEQSIFERVQEMIVDRFGVQEDKVTTSMTFDDLGADSLDVVELVMELEDTFNIQFEDDKIEQLSNIGDAVSYIEELKK</sequence>
<dbReference type="PANTHER" id="PTHR20863:SF76">
    <property type="entry name" value="CARRIER DOMAIN-CONTAINING PROTEIN"/>
    <property type="match status" value="1"/>
</dbReference>
<evidence type="ECO:0000313" key="16">
    <source>
        <dbReference type="Proteomes" id="UP000469870"/>
    </source>
</evidence>
<dbReference type="NCBIfam" id="NF002148">
    <property type="entry name" value="PRK00982.1-2"/>
    <property type="match status" value="1"/>
</dbReference>
<dbReference type="EMBL" id="WJQT01000036">
    <property type="protein sequence ID" value="MRJ48530.1"/>
    <property type="molecule type" value="Genomic_DNA"/>
</dbReference>
<keyword evidence="3 7" id="KW-0597">Phosphoprotein</keyword>
<dbReference type="Proteomes" id="UP000430975">
    <property type="component" value="Unassembled WGS sequence"/>
</dbReference>
<gene>
    <name evidence="7 12" type="primary">acpP</name>
    <name evidence="13" type="ORF">GF867_13345</name>
    <name evidence="12" type="ORF">GIY09_05575</name>
    <name evidence="11" type="ORF">GIY11_04920</name>
</gene>
<evidence type="ECO:0000313" key="14">
    <source>
        <dbReference type="Proteomes" id="UP000430975"/>
    </source>
</evidence>
<name>A0A6I2GDJ7_9LACT</name>
<comment type="similarity">
    <text evidence="7">Belongs to the acyl carrier protein (ACP) family.</text>
</comment>